<gene>
    <name evidence="2" type="ORF">GCM10009007_16170</name>
</gene>
<organism evidence="2 3">
    <name type="scientific">Formosimonas limnophila</name>
    <dbReference type="NCBI Taxonomy" id="1384487"/>
    <lineage>
        <taxon>Bacteria</taxon>
        <taxon>Pseudomonadati</taxon>
        <taxon>Pseudomonadota</taxon>
        <taxon>Betaproteobacteria</taxon>
        <taxon>Burkholderiales</taxon>
        <taxon>Burkholderiaceae</taxon>
        <taxon>Formosimonas</taxon>
    </lineage>
</organism>
<sequence>MKFAIIGITGQTGSVVAQTLVEAGHTVRAIVRNKEAADKAASQGYEPFIASVDDTEALTQAFTGVDGAYLMNPPAYTHENMFTRAHQVHESLLAAAKSAKLAHAVALSSVGGQHDYGTGNILTTYDFEQQINQSGLNVSVVRAANFLDNWLSAIGKARQDGVLPSMFLPLDKKFPMVSSVDIGRTVAKTLIQGNQAEKLVELKSPEDCSAHDAARILSQLLNREVTAVAVTNEQIAPFFRSIGFATVTAQAFAEMMHGFNTDHIVFEGNVPMVIGTVTLEDAFKEILSRANPKH</sequence>
<dbReference type="PANTHER" id="PTHR43162:SF1">
    <property type="entry name" value="PRESTALK A DIFFERENTIATION PROTEIN A"/>
    <property type="match status" value="1"/>
</dbReference>
<dbReference type="InterPro" id="IPR051604">
    <property type="entry name" value="Ergot_Alk_Oxidoreductase"/>
</dbReference>
<comment type="caution">
    <text evidence="2">The sequence shown here is derived from an EMBL/GenBank/DDBJ whole genome shotgun (WGS) entry which is preliminary data.</text>
</comment>
<evidence type="ECO:0000313" key="3">
    <source>
        <dbReference type="Proteomes" id="UP000614287"/>
    </source>
</evidence>
<reference evidence="2" key="2">
    <citation type="submission" date="2020-09" db="EMBL/GenBank/DDBJ databases">
        <authorList>
            <person name="Sun Q."/>
            <person name="Kim S."/>
        </authorList>
    </citation>
    <scope>NUCLEOTIDE SEQUENCE</scope>
    <source>
        <strain evidence="2">KCTC 32501</strain>
    </source>
</reference>
<protein>
    <submittedName>
        <fullName evidence="2">NmrA family transcriptional regulator</fullName>
    </submittedName>
</protein>
<dbReference type="InterPro" id="IPR008030">
    <property type="entry name" value="NmrA-like"/>
</dbReference>
<dbReference type="AlphaFoldDB" id="A0A8J3CN48"/>
<dbReference type="RefSeq" id="WP_189493452.1">
    <property type="nucleotide sequence ID" value="NZ_BMZG01000008.1"/>
</dbReference>
<accession>A0A8J3CN48</accession>
<dbReference type="PANTHER" id="PTHR43162">
    <property type="match status" value="1"/>
</dbReference>
<feature type="domain" description="NmrA-like" evidence="1">
    <location>
        <begin position="3"/>
        <end position="261"/>
    </location>
</feature>
<dbReference type="Pfam" id="PF05368">
    <property type="entry name" value="NmrA"/>
    <property type="match status" value="1"/>
</dbReference>
<dbReference type="Gene3D" id="3.40.50.720">
    <property type="entry name" value="NAD(P)-binding Rossmann-like Domain"/>
    <property type="match status" value="1"/>
</dbReference>
<dbReference type="EMBL" id="BMZG01000008">
    <property type="protein sequence ID" value="GHA75901.1"/>
    <property type="molecule type" value="Genomic_DNA"/>
</dbReference>
<dbReference type="Gene3D" id="3.90.25.10">
    <property type="entry name" value="UDP-galactose 4-epimerase, domain 1"/>
    <property type="match status" value="1"/>
</dbReference>
<dbReference type="Proteomes" id="UP000614287">
    <property type="component" value="Unassembled WGS sequence"/>
</dbReference>
<name>A0A8J3CN48_9BURK</name>
<reference evidence="2" key="1">
    <citation type="journal article" date="2014" name="Int. J. Syst. Evol. Microbiol.">
        <title>Complete genome sequence of Corynebacterium casei LMG S-19264T (=DSM 44701T), isolated from a smear-ripened cheese.</title>
        <authorList>
            <consortium name="US DOE Joint Genome Institute (JGI-PGF)"/>
            <person name="Walter F."/>
            <person name="Albersmeier A."/>
            <person name="Kalinowski J."/>
            <person name="Ruckert C."/>
        </authorList>
    </citation>
    <scope>NUCLEOTIDE SEQUENCE</scope>
    <source>
        <strain evidence="2">KCTC 32501</strain>
    </source>
</reference>
<evidence type="ECO:0000259" key="1">
    <source>
        <dbReference type="Pfam" id="PF05368"/>
    </source>
</evidence>
<keyword evidence="3" id="KW-1185">Reference proteome</keyword>
<dbReference type="SUPFAM" id="SSF51735">
    <property type="entry name" value="NAD(P)-binding Rossmann-fold domains"/>
    <property type="match status" value="1"/>
</dbReference>
<dbReference type="InterPro" id="IPR036291">
    <property type="entry name" value="NAD(P)-bd_dom_sf"/>
</dbReference>
<evidence type="ECO:0000313" key="2">
    <source>
        <dbReference type="EMBL" id="GHA75901.1"/>
    </source>
</evidence>
<proteinExistence type="predicted"/>